<feature type="transmembrane region" description="Helical" evidence="1">
    <location>
        <begin position="530"/>
        <end position="556"/>
    </location>
</feature>
<dbReference type="SUPFAM" id="SSF82866">
    <property type="entry name" value="Multidrug efflux transporter AcrB transmembrane domain"/>
    <property type="match status" value="2"/>
</dbReference>
<feature type="transmembrane region" description="Helical" evidence="1">
    <location>
        <begin position="455"/>
        <end position="478"/>
    </location>
</feature>
<feature type="transmembrane region" description="Helical" evidence="1">
    <location>
        <begin position="431"/>
        <end position="449"/>
    </location>
</feature>
<feature type="transmembrane region" description="Helical" evidence="1">
    <location>
        <begin position="996"/>
        <end position="1020"/>
    </location>
</feature>
<proteinExistence type="predicted"/>
<protein>
    <submittedName>
        <fullName evidence="2">Multidrug transporter MdtB</fullName>
    </submittedName>
</protein>
<dbReference type="InterPro" id="IPR027463">
    <property type="entry name" value="AcrB_DN_DC_subdom"/>
</dbReference>
<dbReference type="Gene3D" id="3.30.70.1430">
    <property type="entry name" value="Multidrug efflux transporter AcrB pore domain"/>
    <property type="match status" value="2"/>
</dbReference>
<keyword evidence="1" id="KW-1133">Transmembrane helix</keyword>
<organism evidence="2 3">
    <name type="scientific">Jannaschia seosinensis</name>
    <dbReference type="NCBI Taxonomy" id="313367"/>
    <lineage>
        <taxon>Bacteria</taxon>
        <taxon>Pseudomonadati</taxon>
        <taxon>Pseudomonadota</taxon>
        <taxon>Alphaproteobacteria</taxon>
        <taxon>Rhodobacterales</taxon>
        <taxon>Roseobacteraceae</taxon>
        <taxon>Jannaschia</taxon>
    </lineage>
</organism>
<dbReference type="Gene3D" id="3.30.2090.10">
    <property type="entry name" value="Multidrug efflux transporter AcrB TolC docking domain, DN and DC subdomains"/>
    <property type="match status" value="2"/>
</dbReference>
<feature type="transmembrane region" description="Helical" evidence="1">
    <location>
        <begin position="925"/>
        <end position="946"/>
    </location>
</feature>
<dbReference type="Gene3D" id="1.20.1640.10">
    <property type="entry name" value="Multidrug efflux transporter AcrB transmembrane domain"/>
    <property type="match status" value="2"/>
</dbReference>
<name>A0A0M7BC62_9RHOB</name>
<dbReference type="PRINTS" id="PR00702">
    <property type="entry name" value="ACRIFLAVINRP"/>
</dbReference>
<dbReference type="PANTHER" id="PTHR32063">
    <property type="match status" value="1"/>
</dbReference>
<evidence type="ECO:0000256" key="1">
    <source>
        <dbReference type="SAM" id="Phobius"/>
    </source>
</evidence>
<dbReference type="InterPro" id="IPR001036">
    <property type="entry name" value="Acrflvin-R"/>
</dbReference>
<dbReference type="SUPFAM" id="SSF82714">
    <property type="entry name" value="Multidrug efflux transporter AcrB TolC docking domain, DN and DC subdomains"/>
    <property type="match status" value="2"/>
</dbReference>
<dbReference type="GO" id="GO:0042910">
    <property type="term" value="F:xenobiotic transmembrane transporter activity"/>
    <property type="evidence" value="ECO:0007669"/>
    <property type="project" value="TreeGrafter"/>
</dbReference>
<feature type="transmembrane region" description="Helical" evidence="1">
    <location>
        <begin position="869"/>
        <end position="892"/>
    </location>
</feature>
<dbReference type="Pfam" id="PF00873">
    <property type="entry name" value="ACR_tran"/>
    <property type="match status" value="1"/>
</dbReference>
<dbReference type="OrthoDB" id="174266at2"/>
<dbReference type="PANTHER" id="PTHR32063:SF33">
    <property type="entry name" value="RND SUPERFAMILY EFFLUX PUMP PERMEASE COMPONENT"/>
    <property type="match status" value="1"/>
</dbReference>
<gene>
    <name evidence="2" type="primary">mdtB_2</name>
    <name evidence="2" type="ORF">JSE7799_03119</name>
</gene>
<evidence type="ECO:0000313" key="3">
    <source>
        <dbReference type="Proteomes" id="UP000049455"/>
    </source>
</evidence>
<dbReference type="SUPFAM" id="SSF82693">
    <property type="entry name" value="Multidrug efflux transporter AcrB pore domain, PN1, PN2, PC1 and PC2 subdomains"/>
    <property type="match status" value="2"/>
</dbReference>
<sequence>MTALIRLFLRSPVAANLLMAALVAAGLASALTVTIRTFPEITTGAVTVTVAYPGATPTEVADAILVPIEERLQGLEGVRKLTGRAQSGVGVVTADLTRGADVRRVKDEIETEIARITTFPDAAESPRVAERDPDELAVQFVLHGDVPVETLKNLAQIARDEMTAKPEISQVILSGVPVDLIEIAVDRSTLQAYGIGLAELGERIAAQSLDLSGGAIDTGESDIQIRTVGEAESADELRDKILFTSDSGAQVTLGDVARIQEVLAETDITASVSGEPAVFISANRAGSEEVLSVADTAIEYLEAELRPRLPPGVEVTIWRNEADSLRGRINLLMKNGAIGVTLILAVLMLFLDLRVAAWVAIGVVVAFIGAFAPMLLFGTTINQLSLFGFILALGIVVDDAIVVGENTFAELETGEPDGAAERAVIRVWRPVFFAVSTTICAFVPLLFLPGSSGSFIAPIASVVIFVLTASLIESYFVLPRHLSRIRLHPPRRWSPRRPANFVRGHVDRWFDRFREGPIRRVVTGSVRHPVFAIAVCLAVALAGLGLLTGGIVRFVFFPAIEGNFVTAQLNLPEGTSEIETRARAVDFVVAAERAAEAIGEEGLLQQTAISIGFSARGGDPDGSSGVNPASTAQIEVKLMDAATRDTAAERFKQVWRDEVGEVPGAKEVIFSSSIVGVGAAVNLEVAADTEAARDAATRKLREALADRPGTFDIRDDSVSAAQEITIDLRPAARVFGVTLEEVAREVRGAFYGIRVDQFARDREEVDIRLRLPQDQRDSVADLQKLRIPTAQGMVPLPVLADLAFQPAPTAITRIDGRSVTTLLADVNEAVTTGGEETAYLMAEVVPQLREDHPSLRVSAGGEQEEQGRFLPALALNFSLALFAIYALLSLAFGSYFRPLIVLGVIPFGFVGALIGHALLGLNLTILSLFGVIGLAGVIVNDALLIVDFTRSREADGEAPLDAIVGATLGRFRPVTLTTLTTFLGIAPLILETSVQAQFLIPTAVSLGMGVLFGSILQMILVPAYSSLGARVAARWRGGRAAPA</sequence>
<feature type="transmembrane region" description="Helical" evidence="1">
    <location>
        <begin position="973"/>
        <end position="990"/>
    </location>
</feature>
<keyword evidence="1" id="KW-0812">Transmembrane</keyword>
<evidence type="ECO:0000313" key="2">
    <source>
        <dbReference type="EMBL" id="CUH40387.1"/>
    </source>
</evidence>
<dbReference type="EMBL" id="CYPR01000206">
    <property type="protein sequence ID" value="CUH40387.1"/>
    <property type="molecule type" value="Genomic_DNA"/>
</dbReference>
<dbReference type="STRING" id="313367.JSE7799_03119"/>
<dbReference type="Gene3D" id="3.30.70.1320">
    <property type="entry name" value="Multidrug efflux transporter AcrB pore domain like"/>
    <property type="match status" value="1"/>
</dbReference>
<dbReference type="RefSeq" id="WP_144431752.1">
    <property type="nucleotide sequence ID" value="NZ_CYPR01000206.1"/>
</dbReference>
<reference evidence="2 3" key="1">
    <citation type="submission" date="2015-09" db="EMBL/GenBank/DDBJ databases">
        <authorList>
            <person name="Jackson K.R."/>
            <person name="Lunt B.L."/>
            <person name="Fisher J.N.B."/>
            <person name="Gardner A.V."/>
            <person name="Bailey M.E."/>
            <person name="Deus L.M."/>
            <person name="Earl A.S."/>
            <person name="Gibby P.D."/>
            <person name="Hartmann K.A."/>
            <person name="Liu J.E."/>
            <person name="Manci A.M."/>
            <person name="Nielsen D.A."/>
            <person name="Solomon M.B."/>
            <person name="Breakwell D.P."/>
            <person name="Burnett S.H."/>
            <person name="Grose J.H."/>
        </authorList>
    </citation>
    <scope>NUCLEOTIDE SEQUENCE [LARGE SCALE GENOMIC DNA]</scope>
    <source>
        <strain evidence="2 3">CECT 7799</strain>
    </source>
</reference>
<feature type="transmembrane region" description="Helical" evidence="1">
    <location>
        <begin position="384"/>
        <end position="403"/>
    </location>
</feature>
<dbReference type="GO" id="GO:0005886">
    <property type="term" value="C:plasma membrane"/>
    <property type="evidence" value="ECO:0007669"/>
    <property type="project" value="TreeGrafter"/>
</dbReference>
<feature type="transmembrane region" description="Helical" evidence="1">
    <location>
        <begin position="331"/>
        <end position="351"/>
    </location>
</feature>
<feature type="transmembrane region" description="Helical" evidence="1">
    <location>
        <begin position="358"/>
        <end position="378"/>
    </location>
</feature>
<accession>A0A0M7BC62</accession>
<dbReference type="Proteomes" id="UP000049455">
    <property type="component" value="Unassembled WGS sequence"/>
</dbReference>
<feature type="transmembrane region" description="Helical" evidence="1">
    <location>
        <begin position="899"/>
        <end position="919"/>
    </location>
</feature>
<keyword evidence="1" id="KW-0472">Membrane</keyword>
<dbReference type="Gene3D" id="3.30.70.1440">
    <property type="entry name" value="Multidrug efflux transporter AcrB pore domain"/>
    <property type="match status" value="1"/>
</dbReference>
<keyword evidence="3" id="KW-1185">Reference proteome</keyword>
<dbReference type="AlphaFoldDB" id="A0A0M7BC62"/>